<evidence type="ECO:0000313" key="4">
    <source>
        <dbReference type="Proteomes" id="UP001596380"/>
    </source>
</evidence>
<dbReference type="Pfam" id="PF20434">
    <property type="entry name" value="BD-FAE"/>
    <property type="match status" value="1"/>
</dbReference>
<evidence type="ECO:0000256" key="1">
    <source>
        <dbReference type="ARBA" id="ARBA00022801"/>
    </source>
</evidence>
<dbReference type="SUPFAM" id="SSF53474">
    <property type="entry name" value="alpha/beta-Hydrolases"/>
    <property type="match status" value="1"/>
</dbReference>
<comment type="caution">
    <text evidence="3">The sequence shown here is derived from an EMBL/GenBank/DDBJ whole genome shotgun (WGS) entry which is preliminary data.</text>
</comment>
<evidence type="ECO:0000259" key="2">
    <source>
        <dbReference type="Pfam" id="PF20434"/>
    </source>
</evidence>
<gene>
    <name evidence="3" type="ORF">ACFQKB_07190</name>
</gene>
<dbReference type="Proteomes" id="UP001596380">
    <property type="component" value="Unassembled WGS sequence"/>
</dbReference>
<dbReference type="InterPro" id="IPR029058">
    <property type="entry name" value="AB_hydrolase_fold"/>
</dbReference>
<keyword evidence="1 3" id="KW-0378">Hydrolase</keyword>
<dbReference type="GO" id="GO:0016787">
    <property type="term" value="F:hydrolase activity"/>
    <property type="evidence" value="ECO:0007669"/>
    <property type="project" value="UniProtKB-KW"/>
</dbReference>
<dbReference type="EMBL" id="JBHSXS010000003">
    <property type="protein sequence ID" value="MFC6879550.1"/>
    <property type="molecule type" value="Genomic_DNA"/>
</dbReference>
<feature type="domain" description="BD-FAE-like" evidence="2">
    <location>
        <begin position="178"/>
        <end position="271"/>
    </location>
</feature>
<dbReference type="InterPro" id="IPR050300">
    <property type="entry name" value="GDXG_lipolytic_enzyme"/>
</dbReference>
<evidence type="ECO:0000313" key="3">
    <source>
        <dbReference type="EMBL" id="MFC6879550.1"/>
    </source>
</evidence>
<name>A0ABW2CED9_9ACTN</name>
<reference evidence="4" key="1">
    <citation type="journal article" date="2019" name="Int. J. Syst. Evol. Microbiol.">
        <title>The Global Catalogue of Microorganisms (GCM) 10K type strain sequencing project: providing services to taxonomists for standard genome sequencing and annotation.</title>
        <authorList>
            <consortium name="The Broad Institute Genomics Platform"/>
            <consortium name="The Broad Institute Genome Sequencing Center for Infectious Disease"/>
            <person name="Wu L."/>
            <person name="Ma J."/>
        </authorList>
    </citation>
    <scope>NUCLEOTIDE SEQUENCE [LARGE SCALE GENOMIC DNA]</scope>
    <source>
        <strain evidence="4">JCM 3369</strain>
    </source>
</reference>
<proteinExistence type="predicted"/>
<dbReference type="PANTHER" id="PTHR48081:SF33">
    <property type="entry name" value="KYNURENINE FORMAMIDASE"/>
    <property type="match status" value="1"/>
</dbReference>
<keyword evidence="4" id="KW-1185">Reference proteome</keyword>
<dbReference type="RefSeq" id="WP_160821532.1">
    <property type="nucleotide sequence ID" value="NZ_JBHSXE010000001.1"/>
</dbReference>
<dbReference type="InterPro" id="IPR049492">
    <property type="entry name" value="BD-FAE-like_dom"/>
</dbReference>
<dbReference type="Gene3D" id="3.40.50.1820">
    <property type="entry name" value="alpha/beta hydrolase"/>
    <property type="match status" value="1"/>
</dbReference>
<protein>
    <submittedName>
        <fullName evidence="3">Alpha/beta hydrolase</fullName>
    </submittedName>
</protein>
<sequence length="382" mass="41108">MPAECFPRIRVSGRGTVVAGVDHDGPFTGTSEPLIGLFRALQERLAAEGALEAELLALDLRVPDPAAFDGLQVERLWREHFAGNVPVLRVHASDRPGLTVTGELPPRDEPRGAVYNGYSASELQWQYGPILWEDGVQDTLAGWRRRGEEFLRSREHHADLRYGPGPRETLDLFPSERPGAPLAVFVHGGYWQMMDKSDHCQFTAGLLDGGAAVAVVNYDLCPSVPLSAIAGQVRGAVRWLHENAARLGYRDHGMQVIGHSAGGHLAALAAADGGPVGSAVLVSGLYDLTPLMLMPIARTLGLNRDADGLSPAHLDPDPGLRAVVAVGERESDEWHRQSAVLAGRWRARAASVTEVQVPDAAHFGAVESLLTGELRDLALDLL</sequence>
<accession>A0ABW2CED9</accession>
<dbReference type="PANTHER" id="PTHR48081">
    <property type="entry name" value="AB HYDROLASE SUPERFAMILY PROTEIN C4A8.06C"/>
    <property type="match status" value="1"/>
</dbReference>
<organism evidence="3 4">
    <name type="scientific">Actinomadura yumaensis</name>
    <dbReference type="NCBI Taxonomy" id="111807"/>
    <lineage>
        <taxon>Bacteria</taxon>
        <taxon>Bacillati</taxon>
        <taxon>Actinomycetota</taxon>
        <taxon>Actinomycetes</taxon>
        <taxon>Streptosporangiales</taxon>
        <taxon>Thermomonosporaceae</taxon>
        <taxon>Actinomadura</taxon>
    </lineage>
</organism>